<comment type="caution">
    <text evidence="1">The sequence shown here is derived from an EMBL/GenBank/DDBJ whole genome shotgun (WGS) entry which is preliminary data.</text>
</comment>
<dbReference type="EMBL" id="BPLQ01008553">
    <property type="protein sequence ID" value="GIY38143.1"/>
    <property type="molecule type" value="Genomic_DNA"/>
</dbReference>
<feature type="non-terminal residue" evidence="1">
    <location>
        <position position="63"/>
    </location>
</feature>
<protein>
    <submittedName>
        <fullName evidence="1">Uncharacterized protein</fullName>
    </submittedName>
</protein>
<dbReference type="Proteomes" id="UP001054837">
    <property type="component" value="Unassembled WGS sequence"/>
</dbReference>
<evidence type="ECO:0000313" key="1">
    <source>
        <dbReference type="EMBL" id="GIY38143.1"/>
    </source>
</evidence>
<dbReference type="AlphaFoldDB" id="A0AAV4SUW4"/>
<organism evidence="1 2">
    <name type="scientific">Caerostris darwini</name>
    <dbReference type="NCBI Taxonomy" id="1538125"/>
    <lineage>
        <taxon>Eukaryota</taxon>
        <taxon>Metazoa</taxon>
        <taxon>Ecdysozoa</taxon>
        <taxon>Arthropoda</taxon>
        <taxon>Chelicerata</taxon>
        <taxon>Arachnida</taxon>
        <taxon>Araneae</taxon>
        <taxon>Araneomorphae</taxon>
        <taxon>Entelegynae</taxon>
        <taxon>Araneoidea</taxon>
        <taxon>Araneidae</taxon>
        <taxon>Caerostris</taxon>
    </lineage>
</organism>
<reference evidence="1 2" key="1">
    <citation type="submission" date="2021-06" db="EMBL/GenBank/DDBJ databases">
        <title>Caerostris darwini draft genome.</title>
        <authorList>
            <person name="Kono N."/>
            <person name="Arakawa K."/>
        </authorList>
    </citation>
    <scope>NUCLEOTIDE SEQUENCE [LARGE SCALE GENOMIC DNA]</scope>
</reference>
<accession>A0AAV4SUW4</accession>
<sequence>MQGCVGGVPHQKSLARCEVSPYDSMRCSRVFQKRVDSAANDTAGANRPAFVWLCLCPRIDSAS</sequence>
<keyword evidence="2" id="KW-1185">Reference proteome</keyword>
<name>A0AAV4SUW4_9ARAC</name>
<gene>
    <name evidence="1" type="ORF">CDAR_507991</name>
</gene>
<evidence type="ECO:0000313" key="2">
    <source>
        <dbReference type="Proteomes" id="UP001054837"/>
    </source>
</evidence>
<proteinExistence type="predicted"/>